<evidence type="ECO:0000313" key="7">
    <source>
        <dbReference type="Proteomes" id="UP000469545"/>
    </source>
</evidence>
<evidence type="ECO:0000259" key="5">
    <source>
        <dbReference type="PROSITE" id="PS52004"/>
    </source>
</evidence>
<dbReference type="Proteomes" id="UP000469545">
    <property type="component" value="Unassembled WGS sequence"/>
</dbReference>
<comment type="caution">
    <text evidence="6">The sequence shown here is derived from an EMBL/GenBank/DDBJ whole genome shotgun (WGS) entry which is preliminary data.</text>
</comment>
<evidence type="ECO:0000256" key="4">
    <source>
        <dbReference type="RuleBase" id="RU003694"/>
    </source>
</evidence>
<feature type="domain" description="Ketosynthase family 3 (KS3)" evidence="5">
    <location>
        <begin position="3"/>
        <end position="407"/>
    </location>
</feature>
<dbReference type="InterPro" id="IPR016039">
    <property type="entry name" value="Thiolase-like"/>
</dbReference>
<dbReference type="InterPro" id="IPR014031">
    <property type="entry name" value="Ketoacyl_synth_C"/>
</dbReference>
<dbReference type="RefSeq" id="WP_164141210.1">
    <property type="nucleotide sequence ID" value="NZ_JAAGMB010000469.1"/>
</dbReference>
<evidence type="ECO:0000256" key="2">
    <source>
        <dbReference type="ARBA" id="ARBA00022679"/>
    </source>
</evidence>
<evidence type="ECO:0000313" key="6">
    <source>
        <dbReference type="EMBL" id="NEB18915.1"/>
    </source>
</evidence>
<protein>
    <submittedName>
        <fullName evidence="6">Ketosynthase chain-length factor</fullName>
    </submittedName>
</protein>
<dbReference type="InterPro" id="IPR000794">
    <property type="entry name" value="Beta-ketoacyl_synthase"/>
</dbReference>
<keyword evidence="2 4" id="KW-0808">Transferase</keyword>
<dbReference type="AlphaFoldDB" id="A0A6N9UMJ6"/>
<dbReference type="Pfam" id="PF00109">
    <property type="entry name" value="ketoacyl-synt"/>
    <property type="match status" value="1"/>
</dbReference>
<dbReference type="EMBL" id="JAAGMB010000469">
    <property type="protein sequence ID" value="NEB18915.1"/>
    <property type="molecule type" value="Genomic_DNA"/>
</dbReference>
<keyword evidence="7" id="KW-1185">Reference proteome</keyword>
<dbReference type="GO" id="GO:0004315">
    <property type="term" value="F:3-oxoacyl-[acyl-carrier-protein] synthase activity"/>
    <property type="evidence" value="ECO:0007669"/>
    <property type="project" value="TreeGrafter"/>
</dbReference>
<evidence type="ECO:0000256" key="3">
    <source>
        <dbReference type="ARBA" id="ARBA00023315"/>
    </source>
</evidence>
<keyword evidence="3" id="KW-0012">Acyltransferase</keyword>
<dbReference type="InterPro" id="IPR014030">
    <property type="entry name" value="Ketoacyl_synth_N"/>
</dbReference>
<sequence length="416" mass="43250">MRASRAFITGLGVVAPTGVGTTEHWENSLRGASGIAALPEPGGGGHPAPVRTAGQVSGFDADAFVDSRLAVQTDRGTWMALAAARLALDDARLTPDQEFPFDLSVVTAAGSGGNAFGQREIQALWSQGPRKVSAYQSIGWFYAASTGQISIRHQLKGACGVLVSDGAGGIDALAQAHRLIRRRTGAVLVGGTEAPLSPYALVCQSDQYGISRDPDPRTAYRPFGGAGFVPGEGGAMLMVESEERVRRRGLRVYAEIRSTAATHDGWDPAEPPPDGTQLTRAVREALRRADCTPDDIDVVFADGAGTAVGDRQEADMIRAVFGGRPVPVTVPKTMTGRLCSGGASLDLAWAALALTHRVIPPSVNLDPAVEYADLDLVLSPREAPELHTALVVARGTGGFNAAAVLRGPAGAGTDTG</sequence>
<evidence type="ECO:0000256" key="1">
    <source>
        <dbReference type="ARBA" id="ARBA00008467"/>
    </source>
</evidence>
<accession>A0A6N9UMJ6</accession>
<dbReference type="SUPFAM" id="SSF53901">
    <property type="entry name" value="Thiolase-like"/>
    <property type="match status" value="2"/>
</dbReference>
<reference evidence="6 7" key="1">
    <citation type="submission" date="2020-01" db="EMBL/GenBank/DDBJ databases">
        <title>Insect and environment-associated Actinomycetes.</title>
        <authorList>
            <person name="Currrie C."/>
            <person name="Chevrette M."/>
            <person name="Carlson C."/>
            <person name="Stubbendieck R."/>
            <person name="Wendt-Pienkowski E."/>
        </authorList>
    </citation>
    <scope>NUCLEOTIDE SEQUENCE [LARGE SCALE GENOMIC DNA]</scope>
    <source>
        <strain evidence="6 7">SID14172</strain>
    </source>
</reference>
<comment type="similarity">
    <text evidence="1 4">Belongs to the thiolase-like superfamily. Beta-ketoacyl-ACP synthases family.</text>
</comment>
<gene>
    <name evidence="6" type="ORF">G3I46_20800</name>
</gene>
<dbReference type="Pfam" id="PF02801">
    <property type="entry name" value="Ketoacyl-synt_C"/>
    <property type="match status" value="1"/>
</dbReference>
<dbReference type="PANTHER" id="PTHR11712:SF322">
    <property type="entry name" value="POLYKETIDE BETA-KETOACYL SYNTHASE 2-RELATED"/>
    <property type="match status" value="1"/>
</dbReference>
<dbReference type="GO" id="GO:0006633">
    <property type="term" value="P:fatty acid biosynthetic process"/>
    <property type="evidence" value="ECO:0007669"/>
    <property type="project" value="TreeGrafter"/>
</dbReference>
<organism evidence="6 7">
    <name type="scientific">Streptomyces coelicoflavus</name>
    <dbReference type="NCBI Taxonomy" id="285562"/>
    <lineage>
        <taxon>Bacteria</taxon>
        <taxon>Bacillati</taxon>
        <taxon>Actinomycetota</taxon>
        <taxon>Actinomycetes</taxon>
        <taxon>Kitasatosporales</taxon>
        <taxon>Streptomycetaceae</taxon>
        <taxon>Streptomyces</taxon>
    </lineage>
</organism>
<name>A0A6N9UMJ6_9ACTN</name>
<dbReference type="PROSITE" id="PS52004">
    <property type="entry name" value="KS3_2"/>
    <property type="match status" value="1"/>
</dbReference>
<dbReference type="Gene3D" id="3.40.47.10">
    <property type="match status" value="2"/>
</dbReference>
<dbReference type="InterPro" id="IPR020841">
    <property type="entry name" value="PKS_Beta-ketoAc_synthase_dom"/>
</dbReference>
<dbReference type="SMART" id="SM00825">
    <property type="entry name" value="PKS_KS"/>
    <property type="match status" value="1"/>
</dbReference>
<dbReference type="PANTHER" id="PTHR11712">
    <property type="entry name" value="POLYKETIDE SYNTHASE-RELATED"/>
    <property type="match status" value="1"/>
</dbReference>
<proteinExistence type="inferred from homology"/>